<organism evidence="1 2">
    <name type="scientific">Fibrella rubiginis</name>
    <dbReference type="NCBI Taxonomy" id="2817060"/>
    <lineage>
        <taxon>Bacteria</taxon>
        <taxon>Pseudomonadati</taxon>
        <taxon>Bacteroidota</taxon>
        <taxon>Cytophagia</taxon>
        <taxon>Cytophagales</taxon>
        <taxon>Spirosomataceae</taxon>
        <taxon>Fibrella</taxon>
    </lineage>
</organism>
<sequence>MLRREIILLSLLLCLGCAGPDTLGALNLKAWRDDRGGCKGDRQQQLANFQQVKDQLKGMHVNDLGKYLGRPDVNQIEDRNQKYYVYYVEKGPQCSDNAGAKSTAKSIALRISAIGLVTEIRVQAGVP</sequence>
<dbReference type="RefSeq" id="WP_207364264.1">
    <property type="nucleotide sequence ID" value="NZ_JAFMYV010000003.1"/>
</dbReference>
<name>A0A939GE82_9BACT</name>
<protein>
    <submittedName>
        <fullName evidence="1">Uncharacterized protein</fullName>
    </submittedName>
</protein>
<keyword evidence="2" id="KW-1185">Reference proteome</keyword>
<evidence type="ECO:0000313" key="2">
    <source>
        <dbReference type="Proteomes" id="UP000664034"/>
    </source>
</evidence>
<gene>
    <name evidence="1" type="ORF">J2I47_09210</name>
</gene>
<dbReference type="AlphaFoldDB" id="A0A939GE82"/>
<dbReference type="EMBL" id="JAFMYV010000003">
    <property type="protein sequence ID" value="MBO0936721.1"/>
    <property type="molecule type" value="Genomic_DNA"/>
</dbReference>
<dbReference type="Proteomes" id="UP000664034">
    <property type="component" value="Unassembled WGS sequence"/>
</dbReference>
<evidence type="ECO:0000313" key="1">
    <source>
        <dbReference type="EMBL" id="MBO0936721.1"/>
    </source>
</evidence>
<reference evidence="1" key="1">
    <citation type="submission" date="2021-03" db="EMBL/GenBank/DDBJ databases">
        <title>Fibrella sp. HMF5335 genome sequencing and assembly.</title>
        <authorList>
            <person name="Kang H."/>
            <person name="Kim H."/>
            <person name="Bae S."/>
            <person name="Joh K."/>
        </authorList>
    </citation>
    <scope>NUCLEOTIDE SEQUENCE</scope>
    <source>
        <strain evidence="1">HMF5335</strain>
    </source>
</reference>
<comment type="caution">
    <text evidence="1">The sequence shown here is derived from an EMBL/GenBank/DDBJ whole genome shotgun (WGS) entry which is preliminary data.</text>
</comment>
<proteinExistence type="predicted"/>
<accession>A0A939GE82</accession>